<dbReference type="InterPro" id="IPR018247">
    <property type="entry name" value="EF_Hand_1_Ca_BS"/>
</dbReference>
<feature type="domain" description="EF-hand" evidence="2">
    <location>
        <begin position="63"/>
        <end position="98"/>
    </location>
</feature>
<proteinExistence type="predicted"/>
<name>A0A7S3BFP7_9EUKA</name>
<dbReference type="SMART" id="SM00054">
    <property type="entry name" value="EFh"/>
    <property type="match status" value="4"/>
</dbReference>
<protein>
    <recommendedName>
        <fullName evidence="2">EF-hand domain-containing protein</fullName>
    </recommendedName>
</protein>
<accession>A0A7S3BFP7</accession>
<evidence type="ECO:0000256" key="1">
    <source>
        <dbReference type="ARBA" id="ARBA00022837"/>
    </source>
</evidence>
<evidence type="ECO:0000313" key="3">
    <source>
        <dbReference type="EMBL" id="CAE0133999.1"/>
    </source>
</evidence>
<feature type="domain" description="EF-hand" evidence="2">
    <location>
        <begin position="182"/>
        <end position="217"/>
    </location>
</feature>
<dbReference type="Pfam" id="PF13202">
    <property type="entry name" value="EF-hand_5"/>
    <property type="match status" value="2"/>
</dbReference>
<sequence length="365" mass="39159">MDGGALKGDPPPAAPGSAEEVVMPVLSAAQAEQVGTLFKAWDIDSIGKLPLANFSGASIPIGPHESGVLTKLRDMDYDGDGSVTKEEWNAYFAACAVLSQEEFDLIISSMTEAADLICTIIRATRMAAEDEMPPADDLEASVPLSAERIAAVKALFDAWDIDGSGSIDRRKLTGVSEVSFGPFHAQVFKQIEEMDADGDQLVTLEEMLSFFQAAATLSDDEFEAIRSPMLEVAQEQATIKMLTEMAGEVEGPPEEDMEAITPLSEPRLAELKTLWHTLGGGEGSDVKLEDMEKAEQGSTIGPHSVSVLKELVSMDTNSDGMLSWSELMGYFTATGTVLSDEEFSMLVGDMTTRVEMQLLAKSITG</sequence>
<gene>
    <name evidence="3" type="ORF">HERI1096_LOCUS29966</name>
</gene>
<dbReference type="PROSITE" id="PS50222">
    <property type="entry name" value="EF_HAND_2"/>
    <property type="match status" value="2"/>
</dbReference>
<dbReference type="SUPFAM" id="SSF47473">
    <property type="entry name" value="EF-hand"/>
    <property type="match status" value="1"/>
</dbReference>
<dbReference type="PROSITE" id="PS00018">
    <property type="entry name" value="EF_HAND_1"/>
    <property type="match status" value="3"/>
</dbReference>
<dbReference type="GO" id="GO:0005509">
    <property type="term" value="F:calcium ion binding"/>
    <property type="evidence" value="ECO:0007669"/>
    <property type="project" value="InterPro"/>
</dbReference>
<keyword evidence="1" id="KW-0106">Calcium</keyword>
<dbReference type="InterPro" id="IPR011992">
    <property type="entry name" value="EF-hand-dom_pair"/>
</dbReference>
<dbReference type="Gene3D" id="1.10.238.10">
    <property type="entry name" value="EF-hand"/>
    <property type="match status" value="2"/>
</dbReference>
<reference evidence="3" key="1">
    <citation type="submission" date="2021-01" db="EMBL/GenBank/DDBJ databases">
        <authorList>
            <person name="Corre E."/>
            <person name="Pelletier E."/>
            <person name="Niang G."/>
            <person name="Scheremetjew M."/>
            <person name="Finn R."/>
            <person name="Kale V."/>
            <person name="Holt S."/>
            <person name="Cochrane G."/>
            <person name="Meng A."/>
            <person name="Brown T."/>
            <person name="Cohen L."/>
        </authorList>
    </citation>
    <scope>NUCLEOTIDE SEQUENCE</scope>
    <source>
        <strain evidence="3">CCMP281</strain>
    </source>
</reference>
<organism evidence="3">
    <name type="scientific">Haptolina ericina</name>
    <dbReference type="NCBI Taxonomy" id="156174"/>
    <lineage>
        <taxon>Eukaryota</taxon>
        <taxon>Haptista</taxon>
        <taxon>Haptophyta</taxon>
        <taxon>Prymnesiophyceae</taxon>
        <taxon>Prymnesiales</taxon>
        <taxon>Prymnesiaceae</taxon>
        <taxon>Haptolina</taxon>
    </lineage>
</organism>
<evidence type="ECO:0000259" key="2">
    <source>
        <dbReference type="PROSITE" id="PS50222"/>
    </source>
</evidence>
<dbReference type="EMBL" id="HBHX01054351">
    <property type="protein sequence ID" value="CAE0133999.1"/>
    <property type="molecule type" value="Transcribed_RNA"/>
</dbReference>
<dbReference type="InterPro" id="IPR002048">
    <property type="entry name" value="EF_hand_dom"/>
</dbReference>
<dbReference type="AlphaFoldDB" id="A0A7S3BFP7"/>